<dbReference type="PANTHER" id="PTHR30373:SF2">
    <property type="entry name" value="UPF0603 PROTEIN YGCG"/>
    <property type="match status" value="1"/>
</dbReference>
<dbReference type="EMBL" id="VSSQ01001188">
    <property type="protein sequence ID" value="MPM06023.1"/>
    <property type="molecule type" value="Genomic_DNA"/>
</dbReference>
<evidence type="ECO:0000256" key="1">
    <source>
        <dbReference type="SAM" id="MobiDB-lite"/>
    </source>
</evidence>
<dbReference type="InterPro" id="IPR007621">
    <property type="entry name" value="TPM_dom"/>
</dbReference>
<feature type="transmembrane region" description="Helical" evidence="2">
    <location>
        <begin position="205"/>
        <end position="223"/>
    </location>
</feature>
<sequence length="292" mass="32026">MKKTVSFFALLLLLLSLTAPALGFDADSLIGKVNQGNVVDNSELLTEKEEADLADKISSIRETYGLDIVILTMPDTGSRTTTQYADDFYDYNDYGYGAGDDGMLYLLNMGEREYAFSTYGKGITYFTDYGLKQIASDMSSDLSSGNYYEALTILLDDSEKYIKQGQSGSSYDVKNPVSPGYNKQSATPYVVNNTARSDEENTRNILIIAGGSVILSLVIVLVMRSGMKSRRPQLQAREYLREGSFQLTGQRDIYLYSHTSRVKRQSNNNGGGGSGVHFSSSGRSHGGSSGRF</sequence>
<keyword evidence="2" id="KW-0472">Membrane</keyword>
<feature type="region of interest" description="Disordered" evidence="1">
    <location>
        <begin position="264"/>
        <end position="292"/>
    </location>
</feature>
<reference evidence="4" key="1">
    <citation type="submission" date="2019-08" db="EMBL/GenBank/DDBJ databases">
        <authorList>
            <person name="Kucharzyk K."/>
            <person name="Murdoch R.W."/>
            <person name="Higgins S."/>
            <person name="Loffler F."/>
        </authorList>
    </citation>
    <scope>NUCLEOTIDE SEQUENCE</scope>
</reference>
<evidence type="ECO:0000313" key="4">
    <source>
        <dbReference type="EMBL" id="MPM06023.1"/>
    </source>
</evidence>
<keyword evidence="2" id="KW-0812">Transmembrane</keyword>
<dbReference type="Gene3D" id="3.10.310.50">
    <property type="match status" value="1"/>
</dbReference>
<dbReference type="PANTHER" id="PTHR30373">
    <property type="entry name" value="UPF0603 PROTEIN YGCG"/>
    <property type="match status" value="1"/>
</dbReference>
<keyword evidence="2" id="KW-1133">Transmembrane helix</keyword>
<comment type="caution">
    <text evidence="4">The sequence shown here is derived from an EMBL/GenBank/DDBJ whole genome shotgun (WGS) entry which is preliminary data.</text>
</comment>
<dbReference type="Pfam" id="PF04536">
    <property type="entry name" value="TPM_phosphatase"/>
    <property type="match status" value="1"/>
</dbReference>
<proteinExistence type="predicted"/>
<name>A0A644WVB4_9ZZZZ</name>
<evidence type="ECO:0000259" key="3">
    <source>
        <dbReference type="Pfam" id="PF04536"/>
    </source>
</evidence>
<protein>
    <recommendedName>
        <fullName evidence="3">TPM domain-containing protein</fullName>
    </recommendedName>
</protein>
<dbReference type="AlphaFoldDB" id="A0A644WVB4"/>
<organism evidence="4">
    <name type="scientific">bioreactor metagenome</name>
    <dbReference type="NCBI Taxonomy" id="1076179"/>
    <lineage>
        <taxon>unclassified sequences</taxon>
        <taxon>metagenomes</taxon>
        <taxon>ecological metagenomes</taxon>
    </lineage>
</organism>
<gene>
    <name evidence="4" type="ORF">SDC9_52318</name>
</gene>
<evidence type="ECO:0000256" key="2">
    <source>
        <dbReference type="SAM" id="Phobius"/>
    </source>
</evidence>
<feature type="domain" description="TPM" evidence="3">
    <location>
        <begin position="38"/>
        <end position="157"/>
    </location>
</feature>
<accession>A0A644WVB4</accession>